<dbReference type="AlphaFoldDB" id="A0A9D7LPE2"/>
<evidence type="ECO:0000313" key="2">
    <source>
        <dbReference type="Proteomes" id="UP000808146"/>
    </source>
</evidence>
<proteinExistence type="predicted"/>
<dbReference type="SUPFAM" id="SSF109604">
    <property type="entry name" value="HD-domain/PDEase-like"/>
    <property type="match status" value="1"/>
</dbReference>
<organism evidence="1 2">
    <name type="scientific">Candidatus Dechloromonas phosphorivorans</name>
    <dbReference type="NCBI Taxonomy" id="2899244"/>
    <lineage>
        <taxon>Bacteria</taxon>
        <taxon>Pseudomonadati</taxon>
        <taxon>Pseudomonadota</taxon>
        <taxon>Betaproteobacteria</taxon>
        <taxon>Rhodocyclales</taxon>
        <taxon>Azonexaceae</taxon>
        <taxon>Dechloromonas</taxon>
    </lineage>
</organism>
<accession>A0A9D7LPE2</accession>
<dbReference type="Proteomes" id="UP000808146">
    <property type="component" value="Unassembled WGS sequence"/>
</dbReference>
<reference evidence="1" key="1">
    <citation type="submission" date="2020-10" db="EMBL/GenBank/DDBJ databases">
        <title>Connecting structure to function with the recovery of over 1000 high-quality activated sludge metagenome-assembled genomes encoding full-length rRNA genes using long-read sequencing.</title>
        <authorList>
            <person name="Singleton C.M."/>
            <person name="Petriglieri F."/>
            <person name="Kristensen J.M."/>
            <person name="Kirkegaard R.H."/>
            <person name="Michaelsen T.Y."/>
            <person name="Andersen M.H."/>
            <person name="Karst S.M."/>
            <person name="Dueholm M.S."/>
            <person name="Nielsen P.H."/>
            <person name="Albertsen M."/>
        </authorList>
    </citation>
    <scope>NUCLEOTIDE SEQUENCE</scope>
    <source>
        <strain evidence="1">OdNE_18-Q3-R46-58_BAT3C.305</strain>
    </source>
</reference>
<sequence>MALAVKIAANAHATHQPDKGGAPYILHPLRMTMRMDSDEARMTAVLHDVVEDHEQDGWTFERLAKAGIPDSVIEALRCVTRLSGDENYVAFIERAATNPIAKAVKIADLEDNMNVLRLAELRDKDVERLHKYHASWKRLT</sequence>
<dbReference type="EMBL" id="JADKBR010000017">
    <property type="protein sequence ID" value="MBK8891316.1"/>
    <property type="molecule type" value="Genomic_DNA"/>
</dbReference>
<gene>
    <name evidence="1" type="ORF">IPN75_13635</name>
</gene>
<evidence type="ECO:0000313" key="1">
    <source>
        <dbReference type="EMBL" id="MBK8891316.1"/>
    </source>
</evidence>
<dbReference type="Gene3D" id="1.10.3210.10">
    <property type="entry name" value="Hypothetical protein af1432"/>
    <property type="match status" value="1"/>
</dbReference>
<comment type="caution">
    <text evidence="1">The sequence shown here is derived from an EMBL/GenBank/DDBJ whole genome shotgun (WGS) entry which is preliminary data.</text>
</comment>
<protein>
    <submittedName>
        <fullName evidence="1">GTP pyrophosphokinase</fullName>
    </submittedName>
</protein>
<name>A0A9D7LPE2_9RHOO</name>